<dbReference type="Proteomes" id="UP000400924">
    <property type="component" value="Unassembled WGS sequence"/>
</dbReference>
<name>A0A5N8XNF4_9ACTN</name>
<reference evidence="3 4" key="1">
    <citation type="submission" date="2019-07" db="EMBL/GenBank/DDBJ databases">
        <title>New species of Amycolatopsis and Streptomyces.</title>
        <authorList>
            <person name="Duangmal K."/>
            <person name="Teo W.F.A."/>
            <person name="Lipun K."/>
        </authorList>
    </citation>
    <scope>NUCLEOTIDE SEQUENCE [LARGE SCALE GENOMIC DNA]</scope>
    <source>
        <strain evidence="3 4">NBRC 106415</strain>
    </source>
</reference>
<feature type="domain" description="Alpha/beta hydrolase fold-3" evidence="2">
    <location>
        <begin position="76"/>
        <end position="279"/>
    </location>
</feature>
<dbReference type="Pfam" id="PF07859">
    <property type="entry name" value="Abhydrolase_3"/>
    <property type="match status" value="1"/>
</dbReference>
<proteinExistence type="predicted"/>
<dbReference type="GO" id="GO:0016787">
    <property type="term" value="F:hydrolase activity"/>
    <property type="evidence" value="ECO:0007669"/>
    <property type="project" value="UniProtKB-KW"/>
</dbReference>
<dbReference type="InterPro" id="IPR013094">
    <property type="entry name" value="AB_hydrolase_3"/>
</dbReference>
<dbReference type="RefSeq" id="WP_152774475.1">
    <property type="nucleotide sequence ID" value="NZ_VJZC01000264.1"/>
</dbReference>
<comment type="caution">
    <text evidence="3">The sequence shown here is derived from an EMBL/GenBank/DDBJ whole genome shotgun (WGS) entry which is preliminary data.</text>
</comment>
<evidence type="ECO:0000313" key="4">
    <source>
        <dbReference type="Proteomes" id="UP000400924"/>
    </source>
</evidence>
<evidence type="ECO:0000259" key="2">
    <source>
        <dbReference type="Pfam" id="PF07859"/>
    </source>
</evidence>
<gene>
    <name evidence="3" type="ORF">FNH08_28945</name>
</gene>
<dbReference type="Gene3D" id="3.40.50.1820">
    <property type="entry name" value="alpha/beta hydrolase"/>
    <property type="match status" value="1"/>
</dbReference>
<dbReference type="SUPFAM" id="SSF53474">
    <property type="entry name" value="alpha/beta-Hydrolases"/>
    <property type="match status" value="1"/>
</dbReference>
<keyword evidence="4" id="KW-1185">Reference proteome</keyword>
<sequence>MSEQTAVELSPEAIHFAEWLATGANPPSELEAARIQAEQVHLAAREPEGVTYREVDAGGVPGIWCEPVDANTDHVLLHSHAGGSVLASAPVDRKLAGHIAKAAGAPVLVLDFRRAPEHKYPAQVDDAEAAFNWLLSEGYEPGNIITIGHSIGGFIAVALALRLRDKKQPLPGAIVSISPWCDLEIANETITTNAGTDKILSKELLEFFRESWIGGTGIEFTDTRINLNRADLSGLPPTLVSWGTYEVLAGEDEEFAARVKDAGIDTTTVVVPGGQHSYVYGAGRIPETDAAIAQIGAWVREKTKI</sequence>
<dbReference type="PANTHER" id="PTHR48081:SF8">
    <property type="entry name" value="ALPHA_BETA HYDROLASE FOLD-3 DOMAIN-CONTAINING PROTEIN-RELATED"/>
    <property type="match status" value="1"/>
</dbReference>
<dbReference type="InterPro" id="IPR029058">
    <property type="entry name" value="AB_hydrolase_fold"/>
</dbReference>
<dbReference type="AlphaFoldDB" id="A0A5N8XNF4"/>
<dbReference type="EMBL" id="VJZC01000264">
    <property type="protein sequence ID" value="MPY61023.1"/>
    <property type="molecule type" value="Genomic_DNA"/>
</dbReference>
<evidence type="ECO:0000313" key="3">
    <source>
        <dbReference type="EMBL" id="MPY61023.1"/>
    </source>
</evidence>
<protein>
    <submittedName>
        <fullName evidence="3">Alpha/beta hydrolase</fullName>
    </submittedName>
</protein>
<evidence type="ECO:0000256" key="1">
    <source>
        <dbReference type="ARBA" id="ARBA00022801"/>
    </source>
</evidence>
<accession>A0A5N8XNF4</accession>
<dbReference type="PANTHER" id="PTHR48081">
    <property type="entry name" value="AB HYDROLASE SUPERFAMILY PROTEIN C4A8.06C"/>
    <property type="match status" value="1"/>
</dbReference>
<dbReference type="InterPro" id="IPR050300">
    <property type="entry name" value="GDXG_lipolytic_enzyme"/>
</dbReference>
<organism evidence="3 4">
    <name type="scientific">Streptomyces spongiae</name>
    <dbReference type="NCBI Taxonomy" id="565072"/>
    <lineage>
        <taxon>Bacteria</taxon>
        <taxon>Bacillati</taxon>
        <taxon>Actinomycetota</taxon>
        <taxon>Actinomycetes</taxon>
        <taxon>Kitasatosporales</taxon>
        <taxon>Streptomycetaceae</taxon>
        <taxon>Streptomyces</taxon>
    </lineage>
</organism>
<keyword evidence="1 3" id="KW-0378">Hydrolase</keyword>
<dbReference type="OrthoDB" id="128186at2"/>